<dbReference type="PROSITE" id="PS50068">
    <property type="entry name" value="LDLRA_2"/>
    <property type="match status" value="1"/>
</dbReference>
<dbReference type="Gene3D" id="4.10.400.10">
    <property type="entry name" value="Low-density Lipoprotein Receptor"/>
    <property type="match status" value="1"/>
</dbReference>
<feature type="non-terminal residue" evidence="10">
    <location>
        <position position="1"/>
    </location>
</feature>
<dbReference type="AlphaFoldDB" id="A0A820GJJ7"/>
<evidence type="ECO:0000256" key="2">
    <source>
        <dbReference type="ARBA" id="ARBA00022692"/>
    </source>
</evidence>
<protein>
    <submittedName>
        <fullName evidence="10">Uncharacterized protein</fullName>
    </submittedName>
</protein>
<evidence type="ECO:0000313" key="11">
    <source>
        <dbReference type="Proteomes" id="UP000663868"/>
    </source>
</evidence>
<keyword evidence="8" id="KW-0325">Glycoprotein</keyword>
<sequence length="126" mass="14814">AFQGDQFGENRLKDARLHFHRYCDSIWDVMDGRDEKNCSDWICDSDLYKCNRTGQCIERKYFCDGEFDCDDGEDEVNCSLPWIPWNLENQSLNRSCIHRSRVGDEHIDCIGARDERNVASCPDHRM</sequence>
<comment type="subcellular location">
    <subcellularLocation>
        <location evidence="1">Membrane</location>
        <topology evidence="1">Single-pass membrane protein</topology>
    </subcellularLocation>
</comment>
<evidence type="ECO:0000256" key="8">
    <source>
        <dbReference type="ARBA" id="ARBA00023180"/>
    </source>
</evidence>
<evidence type="ECO:0000256" key="3">
    <source>
        <dbReference type="ARBA" id="ARBA00022737"/>
    </source>
</evidence>
<dbReference type="GO" id="GO:0043235">
    <property type="term" value="C:receptor complex"/>
    <property type="evidence" value="ECO:0007669"/>
    <property type="project" value="TreeGrafter"/>
</dbReference>
<dbReference type="Proteomes" id="UP000663868">
    <property type="component" value="Unassembled WGS sequence"/>
</dbReference>
<comment type="caution">
    <text evidence="9">Lacks conserved residue(s) required for the propagation of feature annotation.</text>
</comment>
<accession>A0A820GJJ7</accession>
<keyword evidence="7" id="KW-0675">Receptor</keyword>
<keyword evidence="3" id="KW-0677">Repeat</keyword>
<evidence type="ECO:0000313" key="10">
    <source>
        <dbReference type="EMBL" id="CAF4279775.1"/>
    </source>
</evidence>
<dbReference type="InterPro" id="IPR002172">
    <property type="entry name" value="LDrepeatLR_classA_rpt"/>
</dbReference>
<keyword evidence="4" id="KW-1133">Transmembrane helix</keyword>
<keyword evidence="2" id="KW-0812">Transmembrane</keyword>
<organism evidence="10 11">
    <name type="scientific">Adineta steineri</name>
    <dbReference type="NCBI Taxonomy" id="433720"/>
    <lineage>
        <taxon>Eukaryota</taxon>
        <taxon>Metazoa</taxon>
        <taxon>Spiralia</taxon>
        <taxon>Gnathifera</taxon>
        <taxon>Rotifera</taxon>
        <taxon>Eurotatoria</taxon>
        <taxon>Bdelloidea</taxon>
        <taxon>Adinetida</taxon>
        <taxon>Adinetidae</taxon>
        <taxon>Adineta</taxon>
    </lineage>
</organism>
<evidence type="ECO:0000256" key="7">
    <source>
        <dbReference type="ARBA" id="ARBA00023170"/>
    </source>
</evidence>
<dbReference type="InterPro" id="IPR051221">
    <property type="entry name" value="LDLR-related"/>
</dbReference>
<evidence type="ECO:0000256" key="1">
    <source>
        <dbReference type="ARBA" id="ARBA00004167"/>
    </source>
</evidence>
<feature type="non-terminal residue" evidence="10">
    <location>
        <position position="126"/>
    </location>
</feature>
<dbReference type="PRINTS" id="PR00261">
    <property type="entry name" value="LDLRECEPTOR"/>
</dbReference>
<comment type="caution">
    <text evidence="10">The sequence shown here is derived from an EMBL/GenBank/DDBJ whole genome shotgun (WGS) entry which is preliminary data.</text>
</comment>
<dbReference type="SMART" id="SM00192">
    <property type="entry name" value="LDLa"/>
    <property type="match status" value="1"/>
</dbReference>
<dbReference type="EMBL" id="CAJOBB010012665">
    <property type="protein sequence ID" value="CAF4279775.1"/>
    <property type="molecule type" value="Genomic_DNA"/>
</dbReference>
<keyword evidence="6 9" id="KW-1015">Disulfide bond</keyword>
<dbReference type="GO" id="GO:0005886">
    <property type="term" value="C:plasma membrane"/>
    <property type="evidence" value="ECO:0007669"/>
    <property type="project" value="TreeGrafter"/>
</dbReference>
<dbReference type="Pfam" id="PF00057">
    <property type="entry name" value="Ldl_recept_a"/>
    <property type="match status" value="1"/>
</dbReference>
<evidence type="ECO:0000256" key="6">
    <source>
        <dbReference type="ARBA" id="ARBA00023157"/>
    </source>
</evidence>
<proteinExistence type="predicted"/>
<reference evidence="10" key="1">
    <citation type="submission" date="2021-02" db="EMBL/GenBank/DDBJ databases">
        <authorList>
            <person name="Nowell W R."/>
        </authorList>
    </citation>
    <scope>NUCLEOTIDE SEQUENCE</scope>
</reference>
<dbReference type="PROSITE" id="PS01209">
    <property type="entry name" value="LDLRA_1"/>
    <property type="match status" value="1"/>
</dbReference>
<feature type="disulfide bond" evidence="9">
    <location>
        <begin position="63"/>
        <end position="78"/>
    </location>
</feature>
<evidence type="ECO:0000256" key="5">
    <source>
        <dbReference type="ARBA" id="ARBA00023136"/>
    </source>
</evidence>
<dbReference type="PANTHER" id="PTHR22722">
    <property type="entry name" value="LOW-DENSITY LIPOPROTEIN RECEPTOR-RELATED PROTEIN 2-RELATED"/>
    <property type="match status" value="1"/>
</dbReference>
<dbReference type="InterPro" id="IPR023415">
    <property type="entry name" value="LDLR_class-A_CS"/>
</dbReference>
<gene>
    <name evidence="10" type="ORF">KXQ929_LOCUS44366</name>
</gene>
<keyword evidence="5" id="KW-0472">Membrane</keyword>
<dbReference type="SUPFAM" id="SSF57424">
    <property type="entry name" value="LDL receptor-like module"/>
    <property type="match status" value="1"/>
</dbReference>
<dbReference type="InterPro" id="IPR036055">
    <property type="entry name" value="LDL_receptor-like_sf"/>
</dbReference>
<evidence type="ECO:0000256" key="9">
    <source>
        <dbReference type="PROSITE-ProRule" id="PRU00124"/>
    </source>
</evidence>
<evidence type="ECO:0000256" key="4">
    <source>
        <dbReference type="ARBA" id="ARBA00022989"/>
    </source>
</evidence>
<dbReference type="CDD" id="cd00112">
    <property type="entry name" value="LDLa"/>
    <property type="match status" value="1"/>
</dbReference>
<name>A0A820GJJ7_9BILA</name>